<evidence type="ECO:0000313" key="5">
    <source>
        <dbReference type="EMBL" id="PNW77718.1"/>
    </source>
</evidence>
<dbReference type="InParanoid" id="A0A2K3DB05"/>
<dbReference type="EMBL" id="CM008971">
    <property type="protein sequence ID" value="PNW77718.1"/>
    <property type="molecule type" value="Genomic_DNA"/>
</dbReference>
<dbReference type="Proteomes" id="UP000006906">
    <property type="component" value="Chromosome 10"/>
</dbReference>
<dbReference type="OrthoDB" id="10420713at2759"/>
<gene>
    <name evidence="5" type="ORF">CHLRE_10g448750v5</name>
</gene>
<evidence type="ECO:0000256" key="3">
    <source>
        <dbReference type="SAM" id="MobiDB-lite"/>
    </source>
</evidence>
<feature type="region of interest" description="Disordered" evidence="3">
    <location>
        <begin position="22"/>
        <end position="70"/>
    </location>
</feature>
<feature type="compositionally biased region" description="Basic residues" evidence="3">
    <location>
        <begin position="31"/>
        <end position="48"/>
    </location>
</feature>
<evidence type="ECO:0000256" key="1">
    <source>
        <dbReference type="ARBA" id="ARBA00010118"/>
    </source>
</evidence>
<dbReference type="PANTHER" id="PTHR12203">
    <property type="entry name" value="KDEL LYS-ASP-GLU-LEU CONTAINING - RELATED"/>
    <property type="match status" value="1"/>
</dbReference>
<protein>
    <recommendedName>
        <fullName evidence="4">Glycosyl transferase CAP10 domain-containing protein</fullName>
    </recommendedName>
</protein>
<accession>A0A2K3DB05</accession>
<dbReference type="GO" id="GO:0016740">
    <property type="term" value="F:transferase activity"/>
    <property type="evidence" value="ECO:0007669"/>
    <property type="project" value="UniProtKB-KW"/>
</dbReference>
<dbReference type="KEGG" id="cre:CHLRE_10g448750v5"/>
<dbReference type="ExpressionAtlas" id="A0A2K3DB05">
    <property type="expression patterns" value="baseline"/>
</dbReference>
<keyword evidence="6" id="KW-1185">Reference proteome</keyword>
<name>A0A2K3DB05_CHLRE</name>
<reference evidence="5 6" key="1">
    <citation type="journal article" date="2007" name="Science">
        <title>The Chlamydomonas genome reveals the evolution of key animal and plant functions.</title>
        <authorList>
            <person name="Merchant S.S."/>
            <person name="Prochnik S.E."/>
            <person name="Vallon O."/>
            <person name="Harris E.H."/>
            <person name="Karpowicz S.J."/>
            <person name="Witman G.B."/>
            <person name="Terry A."/>
            <person name="Salamov A."/>
            <person name="Fritz-Laylin L.K."/>
            <person name="Marechal-Drouard L."/>
            <person name="Marshall W.F."/>
            <person name="Qu L.H."/>
            <person name="Nelson D.R."/>
            <person name="Sanderfoot A.A."/>
            <person name="Spalding M.H."/>
            <person name="Kapitonov V.V."/>
            <person name="Ren Q."/>
            <person name="Ferris P."/>
            <person name="Lindquist E."/>
            <person name="Shapiro H."/>
            <person name="Lucas S.M."/>
            <person name="Grimwood J."/>
            <person name="Schmutz J."/>
            <person name="Cardol P."/>
            <person name="Cerutti H."/>
            <person name="Chanfreau G."/>
            <person name="Chen C.L."/>
            <person name="Cognat V."/>
            <person name="Croft M.T."/>
            <person name="Dent R."/>
            <person name="Dutcher S."/>
            <person name="Fernandez E."/>
            <person name="Fukuzawa H."/>
            <person name="Gonzalez-Ballester D."/>
            <person name="Gonzalez-Halphen D."/>
            <person name="Hallmann A."/>
            <person name="Hanikenne M."/>
            <person name="Hippler M."/>
            <person name="Inwood W."/>
            <person name="Jabbari K."/>
            <person name="Kalanon M."/>
            <person name="Kuras R."/>
            <person name="Lefebvre P.A."/>
            <person name="Lemaire S.D."/>
            <person name="Lobanov A.V."/>
            <person name="Lohr M."/>
            <person name="Manuell A."/>
            <person name="Meier I."/>
            <person name="Mets L."/>
            <person name="Mittag M."/>
            <person name="Mittelmeier T."/>
            <person name="Moroney J.V."/>
            <person name="Moseley J."/>
            <person name="Napoli C."/>
            <person name="Nedelcu A.M."/>
            <person name="Niyogi K."/>
            <person name="Novoselov S.V."/>
            <person name="Paulsen I.T."/>
            <person name="Pazour G."/>
            <person name="Purton S."/>
            <person name="Ral J.P."/>
            <person name="Riano-Pachon D.M."/>
            <person name="Riekhof W."/>
            <person name="Rymarquis L."/>
            <person name="Schroda M."/>
            <person name="Stern D."/>
            <person name="Umen J."/>
            <person name="Willows R."/>
            <person name="Wilson N."/>
            <person name="Zimmer S.L."/>
            <person name="Allmer J."/>
            <person name="Balk J."/>
            <person name="Bisova K."/>
            <person name="Chen C.J."/>
            <person name="Elias M."/>
            <person name="Gendler K."/>
            <person name="Hauser C."/>
            <person name="Lamb M.R."/>
            <person name="Ledford H."/>
            <person name="Long J.C."/>
            <person name="Minagawa J."/>
            <person name="Page M.D."/>
            <person name="Pan J."/>
            <person name="Pootakham W."/>
            <person name="Roje S."/>
            <person name="Rose A."/>
            <person name="Stahlberg E."/>
            <person name="Terauchi A.M."/>
            <person name="Yang P."/>
            <person name="Ball S."/>
            <person name="Bowler C."/>
            <person name="Dieckmann C.L."/>
            <person name="Gladyshev V.N."/>
            <person name="Green P."/>
            <person name="Jorgensen R."/>
            <person name="Mayfield S."/>
            <person name="Mueller-Roeber B."/>
            <person name="Rajamani S."/>
            <person name="Sayre R.T."/>
            <person name="Brokstein P."/>
            <person name="Dubchak I."/>
            <person name="Goodstein D."/>
            <person name="Hornick L."/>
            <person name="Huang Y.W."/>
            <person name="Jhaveri J."/>
            <person name="Luo Y."/>
            <person name="Martinez D."/>
            <person name="Ngau W.C."/>
            <person name="Otillar B."/>
            <person name="Poliakov A."/>
            <person name="Porter A."/>
            <person name="Szajkowski L."/>
            <person name="Werner G."/>
            <person name="Zhou K."/>
            <person name="Grigoriev I.V."/>
            <person name="Rokhsar D.S."/>
            <person name="Grossman A.R."/>
        </authorList>
    </citation>
    <scope>NUCLEOTIDE SEQUENCE [LARGE SCALE GENOMIC DNA]</scope>
    <source>
        <strain evidence="6">CC-503</strain>
    </source>
</reference>
<feature type="region of interest" description="Disordered" evidence="3">
    <location>
        <begin position="356"/>
        <end position="380"/>
    </location>
</feature>
<evidence type="ECO:0000256" key="2">
    <source>
        <dbReference type="ARBA" id="ARBA00022679"/>
    </source>
</evidence>
<dbReference type="InterPro" id="IPR051091">
    <property type="entry name" value="O-Glucosyltr/Glycosyltrsf_90"/>
</dbReference>
<sequence>MAAHATKTVAPDKWHLTVAAKVPAAGELRGRGRSIQKSSRKGRGKRGGTKVASASSKRPGAGNGSGGGGVQQVMLDEYDWRETEQSMEDLLEPALGPEVRYWRGRPSPVSCDDVAAEVVRLHAKSLVYIRAVLVRNNQWYFLDPGEDVGPARKKPAAVAGSRWPLLRATQRCSHYCHYQMSSLWLGIKQLLDAARANTSAAAAYGLPDMVFVLNVADNSASDQHYGRRARAPLLSLLKKWDEPWWQASAAAAASDGGEGVTAAAGSLGRLPGGGLLQPMQLPSRVKEQVAALAHPAERGGAAHTAAGSSSSSMALPLLEVQAGTAVESAAWEEARGSEDPLRELVRRFVARMPPASAAPAADMDIDEGVKSRHRKPTGNDEEMDLLLPVMHYSAQSLSFFPWHNKTDKALFSGSAFREKYKTSHSPLNVRPYVGQLAAQYPDELDVRLRQLSRKATAPSVPIPEHARYRWLLSMDGVSASSRLGLLMGLDSVLLKSRSPYIEYYSRLQVPGVHHLEFWTDPTNPDDLLSVLAEARATARDDPAAVQAAVQANQAIAARYNAHLPRQVYARAALLTYRELVTGMDECVKDLLAHMKRTGHGLE</sequence>
<dbReference type="InterPro" id="IPR006598">
    <property type="entry name" value="CAP10"/>
</dbReference>
<dbReference type="AlphaFoldDB" id="A0A2K3DB05"/>
<dbReference type="RefSeq" id="XP_042920324.1">
    <property type="nucleotide sequence ID" value="XM_043066927.1"/>
</dbReference>
<comment type="similarity">
    <text evidence="1">Belongs to the glycosyltransferase 90 family.</text>
</comment>
<keyword evidence="2" id="KW-0808">Transferase</keyword>
<feature type="domain" description="Glycosyl transferase CAP10" evidence="4">
    <location>
        <begin position="359"/>
        <end position="575"/>
    </location>
</feature>
<dbReference type="GeneID" id="5724041"/>
<dbReference type="Pfam" id="PF05686">
    <property type="entry name" value="Glyco_transf_90"/>
    <property type="match status" value="1"/>
</dbReference>
<dbReference type="SMART" id="SM00672">
    <property type="entry name" value="CAP10"/>
    <property type="match status" value="1"/>
</dbReference>
<organism evidence="5 6">
    <name type="scientific">Chlamydomonas reinhardtii</name>
    <name type="common">Chlamydomonas smithii</name>
    <dbReference type="NCBI Taxonomy" id="3055"/>
    <lineage>
        <taxon>Eukaryota</taxon>
        <taxon>Viridiplantae</taxon>
        <taxon>Chlorophyta</taxon>
        <taxon>core chlorophytes</taxon>
        <taxon>Chlorophyceae</taxon>
        <taxon>CS clade</taxon>
        <taxon>Chlamydomonadales</taxon>
        <taxon>Chlamydomonadaceae</taxon>
        <taxon>Chlamydomonas</taxon>
    </lineage>
</organism>
<proteinExistence type="inferred from homology"/>
<evidence type="ECO:0000259" key="4">
    <source>
        <dbReference type="SMART" id="SM00672"/>
    </source>
</evidence>
<feature type="compositionally biased region" description="Gly residues" evidence="3">
    <location>
        <begin position="61"/>
        <end position="70"/>
    </location>
</feature>
<evidence type="ECO:0000313" key="6">
    <source>
        <dbReference type="Proteomes" id="UP000006906"/>
    </source>
</evidence>
<dbReference type="PaxDb" id="3055-EDP07807"/>
<dbReference type="Gramene" id="PNW77718">
    <property type="protein sequence ID" value="PNW77718"/>
    <property type="gene ID" value="CHLRE_10g448750v5"/>
</dbReference>
<dbReference type="PANTHER" id="PTHR12203:SF35">
    <property type="entry name" value="PROTEIN O-GLUCOSYLTRANSFERASE 1"/>
    <property type="match status" value="1"/>
</dbReference>